<dbReference type="EMBL" id="JARAKH010000047">
    <property type="protein sequence ID" value="KAK8377715.1"/>
    <property type="molecule type" value="Genomic_DNA"/>
</dbReference>
<evidence type="ECO:0000313" key="2">
    <source>
        <dbReference type="EMBL" id="KAK8377715.1"/>
    </source>
</evidence>
<proteinExistence type="predicted"/>
<evidence type="ECO:0000256" key="1">
    <source>
        <dbReference type="SAM" id="MobiDB-lite"/>
    </source>
</evidence>
<sequence>MRVCRVCRAEAEWRVVVWRARGQREGVAVGRVDEGVDEGVEAIPRRRSRKASPSVPAPPPPSSSLGRVCGGTVRLPRLIQMGRITALPRTLARAHENILRESVSFVRRASPRSPGVIESKQCAVVPPELMANFDDCPEEVVCLFPYIHPSPAYSFPSPPFYNIPALPISSSIPFLFIPSPPFHSLLVSSHLPFYSPPLPHCFPPCRHKPSAASPIPQCLPPITPTLALTPTSPAHPQPHSSVFASHYSHPCPAHPFRLLRDGGLGSGECPNQVFVTVQHPHSSGVVDKILGLLSPLSSSPTAAAVTGNDVAWHEDWNGRAGEGQRAEEEVEMKNNKLLEDSQCFRSGRPASPRLASPRLPSLVFRTGKTFRPTFILLSVAVVSDGDPSVSGNEPRPPCLPARADTPGGPLVWKAPAPPLLCSPRPLLFHPITLIGTNYQHFTPPFLTTVRHTCPFHPNLWTRIPPFPFLLPLHPAPHHAPHYILPTQGSSTDTLITEMRTISDVLHIPSGSLTSPAGATLIHWPCDPTFQLPTFTALPSPRP</sequence>
<feature type="region of interest" description="Disordered" evidence="1">
    <location>
        <begin position="40"/>
        <end position="66"/>
    </location>
</feature>
<dbReference type="AlphaFoldDB" id="A0AAW0SSK6"/>
<comment type="caution">
    <text evidence="2">The sequence shown here is derived from an EMBL/GenBank/DDBJ whole genome shotgun (WGS) entry which is preliminary data.</text>
</comment>
<reference evidence="2 3" key="1">
    <citation type="submission" date="2023-03" db="EMBL/GenBank/DDBJ databases">
        <title>High-quality genome of Scylla paramamosain provides insights in environmental adaptation.</title>
        <authorList>
            <person name="Zhang L."/>
        </authorList>
    </citation>
    <scope>NUCLEOTIDE SEQUENCE [LARGE SCALE GENOMIC DNA]</scope>
    <source>
        <strain evidence="2">LZ_2023a</strain>
        <tissue evidence="2">Muscle</tissue>
    </source>
</reference>
<name>A0AAW0SSK6_SCYPA</name>
<gene>
    <name evidence="2" type="ORF">O3P69_013983</name>
</gene>
<protein>
    <submittedName>
        <fullName evidence="2">Uncharacterized protein</fullName>
    </submittedName>
</protein>
<evidence type="ECO:0000313" key="3">
    <source>
        <dbReference type="Proteomes" id="UP001487740"/>
    </source>
</evidence>
<dbReference type="Proteomes" id="UP001487740">
    <property type="component" value="Unassembled WGS sequence"/>
</dbReference>
<keyword evidence="3" id="KW-1185">Reference proteome</keyword>
<accession>A0AAW0SSK6</accession>
<organism evidence="2 3">
    <name type="scientific">Scylla paramamosain</name>
    <name type="common">Mud crab</name>
    <dbReference type="NCBI Taxonomy" id="85552"/>
    <lineage>
        <taxon>Eukaryota</taxon>
        <taxon>Metazoa</taxon>
        <taxon>Ecdysozoa</taxon>
        <taxon>Arthropoda</taxon>
        <taxon>Crustacea</taxon>
        <taxon>Multicrustacea</taxon>
        <taxon>Malacostraca</taxon>
        <taxon>Eumalacostraca</taxon>
        <taxon>Eucarida</taxon>
        <taxon>Decapoda</taxon>
        <taxon>Pleocyemata</taxon>
        <taxon>Brachyura</taxon>
        <taxon>Eubrachyura</taxon>
        <taxon>Portunoidea</taxon>
        <taxon>Portunidae</taxon>
        <taxon>Portuninae</taxon>
        <taxon>Scylla</taxon>
    </lineage>
</organism>